<accession>A0ABS1LIR4</accession>
<keyword evidence="3" id="KW-1185">Reference proteome</keyword>
<comment type="caution">
    <text evidence="2">The sequence shown here is derived from an EMBL/GenBank/DDBJ whole genome shotgun (WGS) entry which is preliminary data.</text>
</comment>
<evidence type="ECO:0000313" key="2">
    <source>
        <dbReference type="EMBL" id="MBL0885723.1"/>
    </source>
</evidence>
<name>A0ABS1LIR4_9MICO</name>
<evidence type="ECO:0000259" key="1">
    <source>
        <dbReference type="Pfam" id="PF09983"/>
    </source>
</evidence>
<reference evidence="2 3" key="1">
    <citation type="journal article" date="2021" name="Arch. Microbiol.">
        <title>Myceligenerans indicum sp. nov., an actinobacterium isolated from mangrove sediment of Sundarbans, India.</title>
        <authorList>
            <person name="Asha K."/>
            <person name="Bhadury P."/>
        </authorList>
    </citation>
    <scope>NUCLEOTIDE SEQUENCE [LARGE SCALE GENOMIC DNA]</scope>
    <source>
        <strain evidence="2 3">I2</strain>
    </source>
</reference>
<gene>
    <name evidence="2" type="ORF">HGK34_05450</name>
</gene>
<proteinExistence type="predicted"/>
<dbReference type="Pfam" id="PF09983">
    <property type="entry name" value="JetD_C"/>
    <property type="match status" value="1"/>
</dbReference>
<feature type="domain" description="Wadjet protein JetD C-terminal" evidence="1">
    <location>
        <begin position="29"/>
        <end position="107"/>
    </location>
</feature>
<dbReference type="EMBL" id="JABBYC010000005">
    <property type="protein sequence ID" value="MBL0885723.1"/>
    <property type="molecule type" value="Genomic_DNA"/>
</dbReference>
<evidence type="ECO:0000313" key="3">
    <source>
        <dbReference type="Proteomes" id="UP000675409"/>
    </source>
</evidence>
<dbReference type="Proteomes" id="UP000675409">
    <property type="component" value="Unassembled WGS sequence"/>
</dbReference>
<dbReference type="InterPro" id="IPR024534">
    <property type="entry name" value="JetD_C"/>
</dbReference>
<sequence>MGRLGPRVCGDCPRLFAGDVSPDVVDLHDRDGFQFLARLREIHDDVRSVLMDVETLLRFRELWVPDVEPVSVRTERLGAGERAALELLHTEGGVRLEQERVPWEYAWGDAAARVGMIGRPCRCGSFWGSCNPSRHYPPPAVDAGLRPMSRYFAGIVGASWNWPLRAGGGGHVGEPRWTQELERATVGMSAMMHVDRTLSLRATSCGISGLGAAEQRLGCCRTAALGLQNSGLRGVMVL</sequence>
<organism evidence="2 3">
    <name type="scientific">Myceligenerans indicum</name>
    <dbReference type="NCBI Taxonomy" id="2593663"/>
    <lineage>
        <taxon>Bacteria</taxon>
        <taxon>Bacillati</taxon>
        <taxon>Actinomycetota</taxon>
        <taxon>Actinomycetes</taxon>
        <taxon>Micrococcales</taxon>
        <taxon>Promicromonosporaceae</taxon>
        <taxon>Myceligenerans</taxon>
    </lineage>
</organism>
<protein>
    <recommendedName>
        <fullName evidence="1">Wadjet protein JetD C-terminal domain-containing protein</fullName>
    </recommendedName>
</protein>